<evidence type="ECO:0000259" key="14">
    <source>
        <dbReference type="PROSITE" id="PS50893"/>
    </source>
</evidence>
<dbReference type="GO" id="GO:0016887">
    <property type="term" value="F:ATP hydrolysis activity"/>
    <property type="evidence" value="ECO:0007669"/>
    <property type="project" value="InterPro"/>
</dbReference>
<dbReference type="OrthoDB" id="9809851at2"/>
<keyword evidence="16" id="KW-1185">Reference proteome</keyword>
<keyword evidence="10" id="KW-0234">DNA repair</keyword>
<gene>
    <name evidence="15" type="ORF">EDD40_2282</name>
</gene>
<evidence type="ECO:0000256" key="13">
    <source>
        <dbReference type="ARBA" id="ARBA00042156"/>
    </source>
</evidence>
<dbReference type="InterPro" id="IPR017871">
    <property type="entry name" value="ABC_transporter-like_CS"/>
</dbReference>
<dbReference type="InterPro" id="IPR027417">
    <property type="entry name" value="P-loop_NTPase"/>
</dbReference>
<dbReference type="GO" id="GO:0005524">
    <property type="term" value="F:ATP binding"/>
    <property type="evidence" value="ECO:0007669"/>
    <property type="project" value="UniProtKB-KW"/>
</dbReference>
<keyword evidence="8" id="KW-0267">Excision nuclease</keyword>
<name>A0A3N1H3B8_9PSEU</name>
<comment type="subcellular location">
    <subcellularLocation>
        <location evidence="1">Cytoplasm</location>
    </subcellularLocation>
</comment>
<dbReference type="Proteomes" id="UP000268727">
    <property type="component" value="Unassembled WGS sequence"/>
</dbReference>
<dbReference type="GO" id="GO:0004518">
    <property type="term" value="F:nuclease activity"/>
    <property type="evidence" value="ECO:0007669"/>
    <property type="project" value="UniProtKB-KW"/>
</dbReference>
<dbReference type="InterPro" id="IPR003439">
    <property type="entry name" value="ABC_transporter-like_ATP-bd"/>
</dbReference>
<keyword evidence="4" id="KW-0547">Nucleotide-binding</keyword>
<organism evidence="15 16">
    <name type="scientific">Saccharothrix texasensis</name>
    <dbReference type="NCBI Taxonomy" id="103734"/>
    <lineage>
        <taxon>Bacteria</taxon>
        <taxon>Bacillati</taxon>
        <taxon>Actinomycetota</taxon>
        <taxon>Actinomycetes</taxon>
        <taxon>Pseudonocardiales</taxon>
        <taxon>Pseudonocardiaceae</taxon>
        <taxon>Saccharothrix</taxon>
    </lineage>
</organism>
<dbReference type="GO" id="GO:0003677">
    <property type="term" value="F:DNA binding"/>
    <property type="evidence" value="ECO:0007669"/>
    <property type="project" value="UniProtKB-KW"/>
</dbReference>
<reference evidence="15 16" key="1">
    <citation type="submission" date="2018-11" db="EMBL/GenBank/DDBJ databases">
        <title>Sequencing the genomes of 1000 actinobacteria strains.</title>
        <authorList>
            <person name="Klenk H.-P."/>
        </authorList>
    </citation>
    <scope>NUCLEOTIDE SEQUENCE [LARGE SCALE GENOMIC DNA]</scope>
    <source>
        <strain evidence="15 16">DSM 44231</strain>
    </source>
</reference>
<dbReference type="GO" id="GO:0005737">
    <property type="term" value="C:cytoplasm"/>
    <property type="evidence" value="ECO:0007669"/>
    <property type="project" value="UniProtKB-SubCell"/>
</dbReference>
<dbReference type="RefSeq" id="WP_123742869.1">
    <property type="nucleotide sequence ID" value="NZ_RJKM01000001.1"/>
</dbReference>
<evidence type="ECO:0000256" key="11">
    <source>
        <dbReference type="ARBA" id="ARBA00038000"/>
    </source>
</evidence>
<dbReference type="Gene3D" id="3.40.50.300">
    <property type="entry name" value="P-loop containing nucleotide triphosphate hydrolases"/>
    <property type="match status" value="2"/>
</dbReference>
<keyword evidence="5" id="KW-0227">DNA damage</keyword>
<keyword evidence="9" id="KW-0238">DNA-binding</keyword>
<evidence type="ECO:0000256" key="4">
    <source>
        <dbReference type="ARBA" id="ARBA00022741"/>
    </source>
</evidence>
<evidence type="ECO:0000256" key="8">
    <source>
        <dbReference type="ARBA" id="ARBA00022881"/>
    </source>
</evidence>
<keyword evidence="3" id="KW-0677">Repeat</keyword>
<evidence type="ECO:0000256" key="10">
    <source>
        <dbReference type="ARBA" id="ARBA00023204"/>
    </source>
</evidence>
<evidence type="ECO:0000256" key="9">
    <source>
        <dbReference type="ARBA" id="ARBA00023125"/>
    </source>
</evidence>
<keyword evidence="2" id="KW-0963">Cytoplasm</keyword>
<evidence type="ECO:0000256" key="6">
    <source>
        <dbReference type="ARBA" id="ARBA00022769"/>
    </source>
</evidence>
<dbReference type="Pfam" id="PF00005">
    <property type="entry name" value="ABC_tran"/>
    <property type="match status" value="1"/>
</dbReference>
<evidence type="ECO:0000256" key="12">
    <source>
        <dbReference type="ARBA" id="ARBA00039316"/>
    </source>
</evidence>
<dbReference type="SUPFAM" id="SSF52540">
    <property type="entry name" value="P-loop containing nucleoside triphosphate hydrolases"/>
    <property type="match status" value="2"/>
</dbReference>
<dbReference type="AlphaFoldDB" id="A0A3N1H3B8"/>
<sequence length="796" mass="85296">MSKATRTDGRSPEPHLADRHDLIRVQGARVNNLKDISVEIPKRRLTVFTGVSGSGKSSLVFGTIAAESQRMINETYSAFVQGFMPTLARPEVDVLDGLTTAIIVDQERLGANPRSTVGTVTDANAMLRILFSRLGTPHIGPPNAYAFNVPSVKASGAITVERGGRTKAEKATFNRLGGMCPRCEGMGSVNDFDLTALYDDSKSLNEGALTIPGYSMDGWYGRIYRGCGFFDPDKPIRKYTKKELHDLLHKEPTKIKVDGVNLTYSGLIPQIQKSYLSKDVDAMQPHIRAFVERAVTFTTCPECGGTRLAEEALASKIKGKNIADLCEMQISDLAQWVRDLDEPSVAPLLVTLRRALDSFVDIGLGYLSLDRPSGTLSGGEAQRTKMIRHLGSSLTDVTYVFDEPTIGLHPHDIERMNELLLRLRDKGNTVLVVEHKPEVIAIADHVVDLGPKAGTGGGEVVFEGTVEGLRASDTLTGRHLDDRASLKASVRTPSGALEVRGADTHNLRDVDVDIPLGVLCVLTGVAGSGKSSLVHGSVAGRDGVVVIDQGAIRGSRRSNPATYTGLLEPIRKAFAKANGVKPALFSSNSEGACPTCNGAGVIYTELGVMATVETTCEDCEGKRFQASVLEYELGGRNIAEVLAMSAVEAEAFFGTGDARVPAAHKVLDRLVDVGLGYLSLGQPLTTLSGGERQRLKLAAQMAEKGEVYVLDEPTTGLHLADVRQLLGLLDRLVDSGKSVIVIEHHQAVMAHADWIIDLGPGAGHDGGRIVFEGTPADLVAERATLTGEHLSAYVTP</sequence>
<evidence type="ECO:0000256" key="7">
    <source>
        <dbReference type="ARBA" id="ARBA00022840"/>
    </source>
</evidence>
<comment type="caution">
    <text evidence="15">The sequence shown here is derived from an EMBL/GenBank/DDBJ whole genome shotgun (WGS) entry which is preliminary data.</text>
</comment>
<evidence type="ECO:0000256" key="5">
    <source>
        <dbReference type="ARBA" id="ARBA00022763"/>
    </source>
</evidence>
<dbReference type="GO" id="GO:0006281">
    <property type="term" value="P:DNA repair"/>
    <property type="evidence" value="ECO:0007669"/>
    <property type="project" value="UniProtKB-KW"/>
</dbReference>
<dbReference type="Gene3D" id="1.10.8.280">
    <property type="entry name" value="ABC transporter ATPase domain-like"/>
    <property type="match status" value="1"/>
</dbReference>
<dbReference type="PANTHER" id="PTHR43152">
    <property type="entry name" value="UVRABC SYSTEM PROTEIN A"/>
    <property type="match status" value="1"/>
</dbReference>
<evidence type="ECO:0000256" key="1">
    <source>
        <dbReference type="ARBA" id="ARBA00004496"/>
    </source>
</evidence>
<comment type="similarity">
    <text evidence="11">Belongs to the ABC transporter superfamily. UvrA family.</text>
</comment>
<protein>
    <recommendedName>
        <fullName evidence="12">UvrABC system protein A</fullName>
    </recommendedName>
    <alternativeName>
        <fullName evidence="13">Excinuclease ABC subunit A</fullName>
    </alternativeName>
</protein>
<dbReference type="Gene3D" id="1.20.1580.10">
    <property type="entry name" value="ABC transporter ATPase like domain"/>
    <property type="match status" value="2"/>
</dbReference>
<dbReference type="PANTHER" id="PTHR43152:SF2">
    <property type="entry name" value="DRUG RESISTANCE ABC TRANSPORTER"/>
    <property type="match status" value="1"/>
</dbReference>
<evidence type="ECO:0000256" key="2">
    <source>
        <dbReference type="ARBA" id="ARBA00022490"/>
    </source>
</evidence>
<evidence type="ECO:0000256" key="3">
    <source>
        <dbReference type="ARBA" id="ARBA00022737"/>
    </source>
</evidence>
<proteinExistence type="inferred from homology"/>
<feature type="domain" description="ABC transporter" evidence="14">
    <location>
        <begin position="490"/>
        <end position="785"/>
    </location>
</feature>
<dbReference type="PROSITE" id="PS50893">
    <property type="entry name" value="ABC_TRANSPORTER_2"/>
    <property type="match status" value="1"/>
</dbReference>
<evidence type="ECO:0000313" key="15">
    <source>
        <dbReference type="EMBL" id="ROP36998.1"/>
    </source>
</evidence>
<dbReference type="EMBL" id="RJKM01000001">
    <property type="protein sequence ID" value="ROP36998.1"/>
    <property type="molecule type" value="Genomic_DNA"/>
</dbReference>
<accession>A0A3N1H3B8</accession>
<dbReference type="PROSITE" id="PS00211">
    <property type="entry name" value="ABC_TRANSPORTER_1"/>
    <property type="match status" value="1"/>
</dbReference>
<keyword evidence="6" id="KW-0228">DNA excision</keyword>
<keyword evidence="7" id="KW-0067">ATP-binding</keyword>
<evidence type="ECO:0000313" key="16">
    <source>
        <dbReference type="Proteomes" id="UP000268727"/>
    </source>
</evidence>